<comment type="caution">
    <text evidence="1">The sequence shown here is derived from an EMBL/GenBank/DDBJ whole genome shotgun (WGS) entry which is preliminary data.</text>
</comment>
<evidence type="ECO:0000313" key="2">
    <source>
        <dbReference type="Proteomes" id="UP001141259"/>
    </source>
</evidence>
<organism evidence="1 2">
    <name type="scientific">Umezawaea endophytica</name>
    <dbReference type="NCBI Taxonomy" id="1654476"/>
    <lineage>
        <taxon>Bacteria</taxon>
        <taxon>Bacillati</taxon>
        <taxon>Actinomycetota</taxon>
        <taxon>Actinomycetes</taxon>
        <taxon>Pseudonocardiales</taxon>
        <taxon>Pseudonocardiaceae</taxon>
        <taxon>Umezawaea</taxon>
    </lineage>
</organism>
<dbReference type="Proteomes" id="UP001141259">
    <property type="component" value="Unassembled WGS sequence"/>
</dbReference>
<reference evidence="1" key="1">
    <citation type="submission" date="2022-08" db="EMBL/GenBank/DDBJ databases">
        <authorList>
            <person name="Tistechok S."/>
            <person name="Samborskyy M."/>
            <person name="Roman I."/>
        </authorList>
    </citation>
    <scope>NUCLEOTIDE SEQUENCE</scope>
    <source>
        <strain evidence="1">DSM 103496</strain>
    </source>
</reference>
<keyword evidence="2" id="KW-1185">Reference proteome</keyword>
<accession>A0A9X3AIY9</accession>
<gene>
    <name evidence="1" type="ORF">NZH93_43435</name>
</gene>
<protein>
    <submittedName>
        <fullName evidence="1">Uncharacterized protein</fullName>
    </submittedName>
</protein>
<name>A0A9X3AIY9_9PSEU</name>
<evidence type="ECO:0000313" key="1">
    <source>
        <dbReference type="EMBL" id="MCS7483737.1"/>
    </source>
</evidence>
<dbReference type="EMBL" id="JANYMP010000036">
    <property type="protein sequence ID" value="MCS7483737.1"/>
    <property type="molecule type" value="Genomic_DNA"/>
</dbReference>
<dbReference type="AlphaFoldDB" id="A0A9X3AIY9"/>
<sequence length="49" mass="5317">MNRVAAAFAYDGHPRRTARGAALRPGVEDRTPLLAELLKQKIGGFQAPK</sequence>
<proteinExistence type="predicted"/>
<dbReference type="RefSeq" id="WP_259629188.1">
    <property type="nucleotide sequence ID" value="NZ_JANYMP010000036.1"/>
</dbReference>